<name>A0A0C2J1M0_9PEZI</name>
<feature type="compositionally biased region" description="Low complexity" evidence="1">
    <location>
        <begin position="176"/>
        <end position="215"/>
    </location>
</feature>
<feature type="compositionally biased region" description="Low complexity" evidence="1">
    <location>
        <begin position="74"/>
        <end position="109"/>
    </location>
</feature>
<dbReference type="VEuPathDB" id="FungiDB:SPBR_02545"/>
<keyword evidence="2" id="KW-0812">Transmembrane</keyword>
<gene>
    <name evidence="3" type="ORF">SPBR_02545</name>
</gene>
<feature type="compositionally biased region" description="Gly residues" evidence="1">
    <location>
        <begin position="353"/>
        <end position="368"/>
    </location>
</feature>
<dbReference type="EMBL" id="AWTV01000006">
    <property type="protein sequence ID" value="KIH92905.1"/>
    <property type="molecule type" value="Genomic_DNA"/>
</dbReference>
<organism evidence="3 4">
    <name type="scientific">Sporothrix brasiliensis 5110</name>
    <dbReference type="NCBI Taxonomy" id="1398154"/>
    <lineage>
        <taxon>Eukaryota</taxon>
        <taxon>Fungi</taxon>
        <taxon>Dikarya</taxon>
        <taxon>Ascomycota</taxon>
        <taxon>Pezizomycotina</taxon>
        <taxon>Sordariomycetes</taxon>
        <taxon>Sordariomycetidae</taxon>
        <taxon>Ophiostomatales</taxon>
        <taxon>Ophiostomataceae</taxon>
        <taxon>Sporothrix</taxon>
    </lineage>
</organism>
<comment type="caution">
    <text evidence="3">The sequence shown here is derived from an EMBL/GenBank/DDBJ whole genome shotgun (WGS) entry which is preliminary data.</text>
</comment>
<accession>A0A0C2J1M0</accession>
<reference evidence="3 4" key="1">
    <citation type="journal article" date="2014" name="BMC Genomics">
        <title>Comparative genomics of the major fungal agents of human and animal Sporotrichosis: Sporothrix schenckii and Sporothrix brasiliensis.</title>
        <authorList>
            <person name="Teixeira M.M."/>
            <person name="de Almeida L.G."/>
            <person name="Kubitschek-Barreira P."/>
            <person name="Alves F.L."/>
            <person name="Kioshima E.S."/>
            <person name="Abadio A.K."/>
            <person name="Fernandes L."/>
            <person name="Derengowski L.S."/>
            <person name="Ferreira K.S."/>
            <person name="Souza R.C."/>
            <person name="Ruiz J.C."/>
            <person name="de Andrade N.C."/>
            <person name="Paes H.C."/>
            <person name="Nicola A.M."/>
            <person name="Albuquerque P."/>
            <person name="Gerber A.L."/>
            <person name="Martins V.P."/>
            <person name="Peconick L.D."/>
            <person name="Neto A.V."/>
            <person name="Chaucanez C.B."/>
            <person name="Silva P.A."/>
            <person name="Cunha O.L."/>
            <person name="de Oliveira F.F."/>
            <person name="dos Santos T.C."/>
            <person name="Barros A.L."/>
            <person name="Soares M.A."/>
            <person name="de Oliveira L.M."/>
            <person name="Marini M.M."/>
            <person name="Villalobos-Duno H."/>
            <person name="Cunha M.M."/>
            <person name="de Hoog S."/>
            <person name="da Silveira J.F."/>
            <person name="Henrissat B."/>
            <person name="Nino-Vega G.A."/>
            <person name="Cisalpino P.S."/>
            <person name="Mora-Montes H.M."/>
            <person name="Almeida S.R."/>
            <person name="Stajich J.E."/>
            <person name="Lopes-Bezerra L.M."/>
            <person name="Vasconcelos A.T."/>
            <person name="Felipe M.S."/>
        </authorList>
    </citation>
    <scope>NUCLEOTIDE SEQUENCE [LARGE SCALE GENOMIC DNA]</scope>
    <source>
        <strain evidence="3 4">5110</strain>
    </source>
</reference>
<feature type="compositionally biased region" description="Basic and acidic residues" evidence="1">
    <location>
        <begin position="405"/>
        <end position="426"/>
    </location>
</feature>
<protein>
    <recommendedName>
        <fullName evidence="5">Apple domain-containing protein</fullName>
    </recommendedName>
</protein>
<sequence length="641" mass="67080">MKSRRNTPDSEAEANGSKPRASRATQDSALSGMSVEMNAWTRRNGSSQSNYSNNNDNANITGFPQPRSPNTATAPLGQLPVVPVPQAVYQSTYRRASSSSSQDGRNSGRGSRGNGSMRPTPVPAFSVDGEEMYFPLSPAPPKRKSDTGTRLTHGSESDVLPPEDRNYPVPVFNAAQFQLLPQQEPLPQLQPLRQQQQQNPQQNPQQNQQQNQQQPSGTHLRIIHASATGPPSIYWSDDGASAVDSAGGGNNGSGNGGGAEAATFATSTNPSAFTFYREGTPPPGHRNLSDDDDDDDDDDADDDYDDDDNGAIHTEKLNPHRSQFREIGLAVSTPKHSSKQKTTASGFRDLTGGSSGAGSGGGGGGNGRRPGQRGDADEEDDMNREEGNLAEIEFVNGRYVPPGLRDGRMPGRKPVSENHDDASDSYYERDRSGRQFWYVAGFIVFLILAVAIGVGVGVGIGLSKKSSDEFMARPNATAPATASSSATGGVGAAAATLSNTAAAIVSTLPTTATSSSSSPSSTSAPLTDCPAANGTTYNVPGSGTTFLRLCGIDFSGTGAAVDLSHLPTISMDDCMNNCAGTSGCTACGWGPANSSTTSSGVGSSGFENSGKNYFQCYLKSTLGSTKTAVYADSDWCFAIMQ</sequence>
<keyword evidence="2" id="KW-1133">Transmembrane helix</keyword>
<proteinExistence type="predicted"/>
<feature type="compositionally biased region" description="Gly residues" evidence="1">
    <location>
        <begin position="246"/>
        <end position="259"/>
    </location>
</feature>
<dbReference type="AlphaFoldDB" id="A0A0C2J1M0"/>
<dbReference type="HOGENOM" id="CLU_431594_0_0_1"/>
<evidence type="ECO:0000256" key="2">
    <source>
        <dbReference type="SAM" id="Phobius"/>
    </source>
</evidence>
<dbReference type="RefSeq" id="XP_040620915.1">
    <property type="nucleotide sequence ID" value="XM_040760848.1"/>
</dbReference>
<evidence type="ECO:0008006" key="5">
    <source>
        <dbReference type="Google" id="ProtNLM"/>
    </source>
</evidence>
<evidence type="ECO:0000313" key="3">
    <source>
        <dbReference type="EMBL" id="KIH92905.1"/>
    </source>
</evidence>
<dbReference type="Proteomes" id="UP000031575">
    <property type="component" value="Unassembled WGS sequence"/>
</dbReference>
<feature type="compositionally biased region" description="Low complexity" evidence="1">
    <location>
        <begin position="44"/>
        <end position="59"/>
    </location>
</feature>
<keyword evidence="2" id="KW-0472">Membrane</keyword>
<feature type="compositionally biased region" description="Low complexity" evidence="1">
    <location>
        <begin position="236"/>
        <end position="245"/>
    </location>
</feature>
<feature type="compositionally biased region" description="Acidic residues" evidence="1">
    <location>
        <begin position="290"/>
        <end position="309"/>
    </location>
</feature>
<evidence type="ECO:0000313" key="4">
    <source>
        <dbReference type="Proteomes" id="UP000031575"/>
    </source>
</evidence>
<evidence type="ECO:0000256" key="1">
    <source>
        <dbReference type="SAM" id="MobiDB-lite"/>
    </source>
</evidence>
<dbReference type="OrthoDB" id="3499003at2759"/>
<dbReference type="GeneID" id="63675769"/>
<keyword evidence="4" id="KW-1185">Reference proteome</keyword>
<feature type="region of interest" description="Disordered" evidence="1">
    <location>
        <begin position="1"/>
        <end position="426"/>
    </location>
</feature>
<feature type="transmembrane region" description="Helical" evidence="2">
    <location>
        <begin position="436"/>
        <end position="463"/>
    </location>
</feature>